<evidence type="ECO:0000259" key="4">
    <source>
        <dbReference type="Pfam" id="PF00150"/>
    </source>
</evidence>
<gene>
    <name evidence="6" type="ORF">BJ958_004637</name>
</gene>
<dbReference type="AlphaFoldDB" id="A0A852RHT7"/>
<evidence type="ECO:0008006" key="8">
    <source>
        <dbReference type="Google" id="ProtNLM"/>
    </source>
</evidence>
<dbReference type="RefSeq" id="WP_179729186.1">
    <property type="nucleotide sequence ID" value="NZ_BAABEF010000001.1"/>
</dbReference>
<sequence>MQDAEKTKNKNGLVRWLWLPVLAAVLLTSAVAAVPTSAQPSRAAQESVPTGTFESHLDGFAGVGGSRVKLSRTGEGRNHSRALVVRTKNHGPAAAVSKHRFGGAHSKGTTYVVRAWVRSTGKRAVTLQVREVKGRTLQTKTRTVNAKGRAWTRVKVKMTAKAANSVFKLRFRTPSLTSAQRLLVDDLRVKAGGGKGSAGSLSNGCSRDARGIPACGTYIGAAHGGNTDPTALEQQLGNKLAVRRTYYTGTGVASAVKNASADLAAGRLPWISFKPPYSWTDMANGVGDAWATDLAQRLAALPGPVWVAFHHEPENDGDIQEWRRMQEHLAPIIRNNAPNVAFTVIVTGWHQFYGDPQYSLANIWPRGVKIDVAGFDIYQEYGSVKNGKMDLRWVDMPGYFQKIAAWARTVGVDWALGETGITDKAAVDRPTEIANTVQSMQDFGGIAYSYFDSELNSTAPWTLGTPEKLNEFAQVLAGSPHLR</sequence>
<dbReference type="InterPro" id="IPR017853">
    <property type="entry name" value="GH"/>
</dbReference>
<evidence type="ECO:0000256" key="1">
    <source>
        <dbReference type="ARBA" id="ARBA00022801"/>
    </source>
</evidence>
<accession>A0A852RHT7</accession>
<dbReference type="Gene3D" id="3.20.20.80">
    <property type="entry name" value="Glycosidases"/>
    <property type="match status" value="1"/>
</dbReference>
<dbReference type="Gene3D" id="2.60.120.260">
    <property type="entry name" value="Galactose-binding domain-like"/>
    <property type="match status" value="1"/>
</dbReference>
<protein>
    <recommendedName>
        <fullName evidence="8">Carbohydrate-binding protein CenC</fullName>
    </recommendedName>
</protein>
<dbReference type="InterPro" id="IPR008979">
    <property type="entry name" value="Galactose-bd-like_sf"/>
</dbReference>
<evidence type="ECO:0000256" key="3">
    <source>
        <dbReference type="RuleBase" id="RU361153"/>
    </source>
</evidence>
<feature type="domain" description="Glycoside hydrolase family 5" evidence="4">
    <location>
        <begin position="275"/>
        <end position="452"/>
    </location>
</feature>
<feature type="domain" description="CBM-cenC" evidence="5">
    <location>
        <begin position="48"/>
        <end position="173"/>
    </location>
</feature>
<dbReference type="SUPFAM" id="SSF49785">
    <property type="entry name" value="Galactose-binding domain-like"/>
    <property type="match status" value="1"/>
</dbReference>
<dbReference type="GO" id="GO:0004553">
    <property type="term" value="F:hydrolase activity, hydrolyzing O-glycosyl compounds"/>
    <property type="evidence" value="ECO:0007669"/>
    <property type="project" value="InterPro"/>
</dbReference>
<evidence type="ECO:0000313" key="6">
    <source>
        <dbReference type="EMBL" id="NYD33091.1"/>
    </source>
</evidence>
<evidence type="ECO:0000256" key="2">
    <source>
        <dbReference type="ARBA" id="ARBA00023295"/>
    </source>
</evidence>
<dbReference type="Pfam" id="PF02018">
    <property type="entry name" value="CBM_4_9"/>
    <property type="match status" value="1"/>
</dbReference>
<organism evidence="6 7">
    <name type="scientific">Nocardioides kongjuensis</name>
    <dbReference type="NCBI Taxonomy" id="349522"/>
    <lineage>
        <taxon>Bacteria</taxon>
        <taxon>Bacillati</taxon>
        <taxon>Actinomycetota</taxon>
        <taxon>Actinomycetes</taxon>
        <taxon>Propionibacteriales</taxon>
        <taxon>Nocardioidaceae</taxon>
        <taxon>Nocardioides</taxon>
    </lineage>
</organism>
<comment type="caution">
    <text evidence="6">The sequence shown here is derived from an EMBL/GenBank/DDBJ whole genome shotgun (WGS) entry which is preliminary data.</text>
</comment>
<proteinExistence type="inferred from homology"/>
<keyword evidence="7" id="KW-1185">Reference proteome</keyword>
<dbReference type="SUPFAM" id="SSF51445">
    <property type="entry name" value="(Trans)glycosidases"/>
    <property type="match status" value="1"/>
</dbReference>
<evidence type="ECO:0000313" key="7">
    <source>
        <dbReference type="Proteomes" id="UP000582231"/>
    </source>
</evidence>
<keyword evidence="1 3" id="KW-0378">Hydrolase</keyword>
<comment type="similarity">
    <text evidence="3">Belongs to the glycosyl hydrolase 5 (cellulase A) family.</text>
</comment>
<name>A0A852RHT7_9ACTN</name>
<evidence type="ECO:0000259" key="5">
    <source>
        <dbReference type="Pfam" id="PF02018"/>
    </source>
</evidence>
<reference evidence="6 7" key="1">
    <citation type="submission" date="2020-07" db="EMBL/GenBank/DDBJ databases">
        <title>Sequencing the genomes of 1000 actinobacteria strains.</title>
        <authorList>
            <person name="Klenk H.-P."/>
        </authorList>
    </citation>
    <scope>NUCLEOTIDE SEQUENCE [LARGE SCALE GENOMIC DNA]</scope>
    <source>
        <strain evidence="6 7">DSM 19082</strain>
    </source>
</reference>
<dbReference type="GO" id="GO:0000272">
    <property type="term" value="P:polysaccharide catabolic process"/>
    <property type="evidence" value="ECO:0007669"/>
    <property type="project" value="InterPro"/>
</dbReference>
<dbReference type="InterPro" id="IPR003305">
    <property type="entry name" value="CenC_carb-bd"/>
</dbReference>
<keyword evidence="2 3" id="KW-0326">Glycosidase</keyword>
<dbReference type="InterPro" id="IPR001547">
    <property type="entry name" value="Glyco_hydro_5"/>
</dbReference>
<dbReference type="Proteomes" id="UP000582231">
    <property type="component" value="Unassembled WGS sequence"/>
</dbReference>
<dbReference type="EMBL" id="JACCBF010000001">
    <property type="protein sequence ID" value="NYD33091.1"/>
    <property type="molecule type" value="Genomic_DNA"/>
</dbReference>
<dbReference type="Pfam" id="PF00150">
    <property type="entry name" value="Cellulase"/>
    <property type="match status" value="1"/>
</dbReference>